<proteinExistence type="inferred from homology"/>
<name>A0AAJ0HPS8_9PEZI</name>
<evidence type="ECO:0000313" key="6">
    <source>
        <dbReference type="Proteomes" id="UP001275084"/>
    </source>
</evidence>
<comment type="similarity">
    <text evidence="1">Belongs to the SMAP family.</text>
</comment>
<dbReference type="PANTHER" id="PTHR22175">
    <property type="entry name" value="SMALL ACIDIC PROTEIN-RELATED"/>
    <property type="match status" value="1"/>
</dbReference>
<feature type="region of interest" description="Disordered" evidence="3">
    <location>
        <begin position="1"/>
        <end position="215"/>
    </location>
</feature>
<feature type="compositionally biased region" description="Basic and acidic residues" evidence="3">
    <location>
        <begin position="75"/>
        <end position="88"/>
    </location>
</feature>
<evidence type="ECO:0000313" key="5">
    <source>
        <dbReference type="EMBL" id="KAK3358960.1"/>
    </source>
</evidence>
<reference evidence="5" key="1">
    <citation type="journal article" date="2023" name="Mol. Phylogenet. Evol.">
        <title>Genome-scale phylogeny and comparative genomics of the fungal order Sordariales.</title>
        <authorList>
            <person name="Hensen N."/>
            <person name="Bonometti L."/>
            <person name="Westerberg I."/>
            <person name="Brannstrom I.O."/>
            <person name="Guillou S."/>
            <person name="Cros-Aarteil S."/>
            <person name="Calhoun S."/>
            <person name="Haridas S."/>
            <person name="Kuo A."/>
            <person name="Mondo S."/>
            <person name="Pangilinan J."/>
            <person name="Riley R."/>
            <person name="LaButti K."/>
            <person name="Andreopoulos B."/>
            <person name="Lipzen A."/>
            <person name="Chen C."/>
            <person name="Yan M."/>
            <person name="Daum C."/>
            <person name="Ng V."/>
            <person name="Clum A."/>
            <person name="Steindorff A."/>
            <person name="Ohm R.A."/>
            <person name="Martin F."/>
            <person name="Silar P."/>
            <person name="Natvig D.O."/>
            <person name="Lalanne C."/>
            <person name="Gautier V."/>
            <person name="Ament-Velasquez S.L."/>
            <person name="Kruys A."/>
            <person name="Hutchinson M.I."/>
            <person name="Powell A.J."/>
            <person name="Barry K."/>
            <person name="Miller A.N."/>
            <person name="Grigoriev I.V."/>
            <person name="Debuchy R."/>
            <person name="Gladieux P."/>
            <person name="Hiltunen Thoren M."/>
            <person name="Johannesson H."/>
        </authorList>
    </citation>
    <scope>NUCLEOTIDE SEQUENCE</scope>
    <source>
        <strain evidence="5">CBS 955.72</strain>
    </source>
</reference>
<accession>A0AAJ0HPS8</accession>
<evidence type="ECO:0000259" key="4">
    <source>
        <dbReference type="Pfam" id="PF15477"/>
    </source>
</evidence>
<dbReference type="Proteomes" id="UP001275084">
    <property type="component" value="Unassembled WGS sequence"/>
</dbReference>
<feature type="compositionally biased region" description="Basic residues" evidence="3">
    <location>
        <begin position="89"/>
        <end position="100"/>
    </location>
</feature>
<protein>
    <recommendedName>
        <fullName evidence="2">Small acidic protein</fullName>
    </recommendedName>
</protein>
<dbReference type="Pfam" id="PF15477">
    <property type="entry name" value="SMAP"/>
    <property type="match status" value="1"/>
</dbReference>
<dbReference type="InterPro" id="IPR028124">
    <property type="entry name" value="SMAP_dom"/>
</dbReference>
<gene>
    <name evidence="5" type="ORF">B0T25DRAFT_514593</name>
</gene>
<evidence type="ECO:0000256" key="1">
    <source>
        <dbReference type="ARBA" id="ARBA00006502"/>
    </source>
</evidence>
<evidence type="ECO:0000256" key="2">
    <source>
        <dbReference type="ARBA" id="ARBA00016161"/>
    </source>
</evidence>
<keyword evidence="6" id="KW-1185">Reference proteome</keyword>
<dbReference type="PANTHER" id="PTHR22175:SF0">
    <property type="entry name" value="SMALL ACIDIC PROTEIN"/>
    <property type="match status" value="1"/>
</dbReference>
<reference evidence="5" key="2">
    <citation type="submission" date="2023-06" db="EMBL/GenBank/DDBJ databases">
        <authorList>
            <consortium name="Lawrence Berkeley National Laboratory"/>
            <person name="Haridas S."/>
            <person name="Hensen N."/>
            <person name="Bonometti L."/>
            <person name="Westerberg I."/>
            <person name="Brannstrom I.O."/>
            <person name="Guillou S."/>
            <person name="Cros-Aarteil S."/>
            <person name="Calhoun S."/>
            <person name="Kuo A."/>
            <person name="Mondo S."/>
            <person name="Pangilinan J."/>
            <person name="Riley R."/>
            <person name="Labutti K."/>
            <person name="Andreopoulos B."/>
            <person name="Lipzen A."/>
            <person name="Chen C."/>
            <person name="Yanf M."/>
            <person name="Daum C."/>
            <person name="Ng V."/>
            <person name="Clum A."/>
            <person name="Steindorff A."/>
            <person name="Ohm R."/>
            <person name="Martin F."/>
            <person name="Silar P."/>
            <person name="Natvig D."/>
            <person name="Lalanne C."/>
            <person name="Gautier V."/>
            <person name="Ament-Velasquez S.L."/>
            <person name="Kruys A."/>
            <person name="Hutchinson M.I."/>
            <person name="Powell A.J."/>
            <person name="Barry K."/>
            <person name="Miller A.N."/>
            <person name="Grigoriev I.V."/>
            <person name="Debuchy R."/>
            <person name="Gladieux P."/>
            <person name="Thoren M.H."/>
            <person name="Johannesson H."/>
        </authorList>
    </citation>
    <scope>NUCLEOTIDE SEQUENCE</scope>
    <source>
        <strain evidence="5">CBS 955.72</strain>
    </source>
</reference>
<evidence type="ECO:0000256" key="3">
    <source>
        <dbReference type="SAM" id="MobiDB-lite"/>
    </source>
</evidence>
<feature type="compositionally biased region" description="Basic and acidic residues" evidence="3">
    <location>
        <begin position="163"/>
        <end position="172"/>
    </location>
</feature>
<sequence>MGKSSKLEAAAADLANPEVTKKKKSKKSKTEATQEPEFPTVEKKAHKRKRDTVPSAVDPDEEEASSSKKKKKGKHAESAEKSSSEKKEKKEKKREKKRRERNQDVAVSPEGETAADSPKKAKKTKKQHKEEVVSEMSSSEEDDAQAVKAAIVQRKAEKAKRKAEKEKKHRGEDIEEPVPALASGVADPKKKKSAKNDTPAVPRETTAPVPAEDLAERWNVQELGGGSSRQSKFMRLLGAKKVGADVTAIPAAGAKGAVGSARPKFDINNVSNDLEKQFETGVRMKFEAGAKRRGLGA</sequence>
<dbReference type="AlphaFoldDB" id="A0AAJ0HPS8"/>
<dbReference type="InterPro" id="IPR026714">
    <property type="entry name" value="SMAP"/>
</dbReference>
<comment type="caution">
    <text evidence="5">The sequence shown here is derived from an EMBL/GenBank/DDBJ whole genome shotgun (WGS) entry which is preliminary data.</text>
</comment>
<organism evidence="5 6">
    <name type="scientific">Lasiosphaeria hispida</name>
    <dbReference type="NCBI Taxonomy" id="260671"/>
    <lineage>
        <taxon>Eukaryota</taxon>
        <taxon>Fungi</taxon>
        <taxon>Dikarya</taxon>
        <taxon>Ascomycota</taxon>
        <taxon>Pezizomycotina</taxon>
        <taxon>Sordariomycetes</taxon>
        <taxon>Sordariomycetidae</taxon>
        <taxon>Sordariales</taxon>
        <taxon>Lasiosphaeriaceae</taxon>
        <taxon>Lasiosphaeria</taxon>
    </lineage>
</organism>
<feature type="domain" description="Small acidic protein-like" evidence="4">
    <location>
        <begin position="218"/>
        <end position="296"/>
    </location>
</feature>
<dbReference type="EMBL" id="JAUIQD010000002">
    <property type="protein sequence ID" value="KAK3358960.1"/>
    <property type="molecule type" value="Genomic_DNA"/>
</dbReference>